<sequence length="137" mass="15011">MDPLSITASIAALLHLSGAVVQYLNEVKSASSDRQKILDEVVTLSGLLYHLRSLVERNQQTGEWLETMSSLSVPNGPLDRLGGSLGFLSTKLAPQKGLKKVGKAISWPFQGREVKEVLEAMERQKVIIGLAMQNDHM</sequence>
<reference evidence="2" key="1">
    <citation type="submission" date="2021-03" db="EMBL/GenBank/DDBJ databases">
        <title>Comparative genomics and phylogenomic investigation of the class Geoglossomycetes provide insights into ecological specialization and systematics.</title>
        <authorList>
            <person name="Melie T."/>
            <person name="Pirro S."/>
            <person name="Miller A.N."/>
            <person name="Quandt A."/>
        </authorList>
    </citation>
    <scope>NUCLEOTIDE SEQUENCE</scope>
    <source>
        <strain evidence="2">CAQ_001_2017</strain>
    </source>
</reference>
<evidence type="ECO:0008006" key="4">
    <source>
        <dbReference type="Google" id="ProtNLM"/>
    </source>
</evidence>
<gene>
    <name evidence="2" type="ORF">GP486_002489</name>
</gene>
<evidence type="ECO:0000313" key="2">
    <source>
        <dbReference type="EMBL" id="KAH0562943.1"/>
    </source>
</evidence>
<feature type="chain" id="PRO_5040418857" description="Fungal N-terminal domain-containing protein" evidence="1">
    <location>
        <begin position="20"/>
        <end position="137"/>
    </location>
</feature>
<dbReference type="Proteomes" id="UP000750711">
    <property type="component" value="Unassembled WGS sequence"/>
</dbReference>
<evidence type="ECO:0000256" key="1">
    <source>
        <dbReference type="SAM" id="SignalP"/>
    </source>
</evidence>
<accession>A0A9P8RS17</accession>
<comment type="caution">
    <text evidence="2">The sequence shown here is derived from an EMBL/GenBank/DDBJ whole genome shotgun (WGS) entry which is preliminary data.</text>
</comment>
<dbReference type="EMBL" id="JAGHQM010000280">
    <property type="protein sequence ID" value="KAH0562943.1"/>
    <property type="molecule type" value="Genomic_DNA"/>
</dbReference>
<keyword evidence="1" id="KW-0732">Signal</keyword>
<keyword evidence="3" id="KW-1185">Reference proteome</keyword>
<dbReference type="AlphaFoldDB" id="A0A9P8RS17"/>
<evidence type="ECO:0000313" key="3">
    <source>
        <dbReference type="Proteomes" id="UP000750711"/>
    </source>
</evidence>
<name>A0A9P8RS17_9PEZI</name>
<feature type="signal peptide" evidence="1">
    <location>
        <begin position="1"/>
        <end position="19"/>
    </location>
</feature>
<protein>
    <recommendedName>
        <fullName evidence="4">Fungal N-terminal domain-containing protein</fullName>
    </recommendedName>
</protein>
<organism evidence="2 3">
    <name type="scientific">Trichoglossum hirsutum</name>
    <dbReference type="NCBI Taxonomy" id="265104"/>
    <lineage>
        <taxon>Eukaryota</taxon>
        <taxon>Fungi</taxon>
        <taxon>Dikarya</taxon>
        <taxon>Ascomycota</taxon>
        <taxon>Pezizomycotina</taxon>
        <taxon>Geoglossomycetes</taxon>
        <taxon>Geoglossales</taxon>
        <taxon>Geoglossaceae</taxon>
        <taxon>Trichoglossum</taxon>
    </lineage>
</organism>
<proteinExistence type="predicted"/>